<feature type="transmembrane region" description="Helical" evidence="1">
    <location>
        <begin position="68"/>
        <end position="96"/>
    </location>
</feature>
<evidence type="ECO:0000313" key="2">
    <source>
        <dbReference type="EMBL" id="MCK8788184.1"/>
    </source>
</evidence>
<evidence type="ECO:0000256" key="1">
    <source>
        <dbReference type="SAM" id="Phobius"/>
    </source>
</evidence>
<keyword evidence="1" id="KW-1133">Transmembrane helix</keyword>
<feature type="transmembrane region" description="Helical" evidence="1">
    <location>
        <begin position="116"/>
        <end position="136"/>
    </location>
</feature>
<comment type="caution">
    <text evidence="2">The sequence shown here is derived from an EMBL/GenBank/DDBJ whole genome shotgun (WGS) entry which is preliminary data.</text>
</comment>
<keyword evidence="3" id="KW-1185">Reference proteome</keyword>
<feature type="transmembrane region" description="Helical" evidence="1">
    <location>
        <begin position="30"/>
        <end position="48"/>
    </location>
</feature>
<keyword evidence="1" id="KW-0812">Transmembrane</keyword>
<proteinExistence type="predicted"/>
<dbReference type="RefSeq" id="WP_248670225.1">
    <property type="nucleotide sequence ID" value="NZ_JALPRX010000205.1"/>
</dbReference>
<gene>
    <name evidence="2" type="ORF">M0638_27935</name>
</gene>
<accession>A0A9X1YD21</accession>
<sequence length="191" mass="20948">MLLLCTILAVLAGAAFFGYAVDLLHLLPALQPIVVGLSIMAAAVFVRLNRGMPTLDWKTLEPRQRSNLTAAIVSLTAEYGAILAMMGITLVALVTITTLGVDYVKLNWSKEMRSYASSFIGALLSLCASRMAYVIWRDYDIVRLQKILIDKAGEKESTENQQKASSEKVVAMKSAGLRRISQEPPKSWPES</sequence>
<dbReference type="AlphaFoldDB" id="A0A9X1YD21"/>
<reference evidence="2" key="1">
    <citation type="submission" date="2022-04" db="EMBL/GenBank/DDBJ databases">
        <title>Roseomonas acroporae sp. nov., isolated from coral Acropora digitifera.</title>
        <authorList>
            <person name="Sun H."/>
        </authorList>
    </citation>
    <scope>NUCLEOTIDE SEQUENCE</scope>
    <source>
        <strain evidence="2">NAR14</strain>
    </source>
</reference>
<dbReference type="Proteomes" id="UP001139516">
    <property type="component" value="Unassembled WGS sequence"/>
</dbReference>
<dbReference type="EMBL" id="JALPRX010000205">
    <property type="protein sequence ID" value="MCK8788184.1"/>
    <property type="molecule type" value="Genomic_DNA"/>
</dbReference>
<name>A0A9X1YD21_9PROT</name>
<evidence type="ECO:0000313" key="3">
    <source>
        <dbReference type="Proteomes" id="UP001139516"/>
    </source>
</evidence>
<protein>
    <submittedName>
        <fullName evidence="2">Uncharacterized protein</fullName>
    </submittedName>
</protein>
<keyword evidence="1" id="KW-0472">Membrane</keyword>
<organism evidence="2 3">
    <name type="scientific">Roseomonas acroporae</name>
    <dbReference type="NCBI Taxonomy" id="2937791"/>
    <lineage>
        <taxon>Bacteria</taxon>
        <taxon>Pseudomonadati</taxon>
        <taxon>Pseudomonadota</taxon>
        <taxon>Alphaproteobacteria</taxon>
        <taxon>Acetobacterales</taxon>
        <taxon>Roseomonadaceae</taxon>
        <taxon>Roseomonas</taxon>
    </lineage>
</organism>